<organism evidence="1 2">
    <name type="scientific">Madurella fahalii</name>
    <dbReference type="NCBI Taxonomy" id="1157608"/>
    <lineage>
        <taxon>Eukaryota</taxon>
        <taxon>Fungi</taxon>
        <taxon>Dikarya</taxon>
        <taxon>Ascomycota</taxon>
        <taxon>Pezizomycotina</taxon>
        <taxon>Sordariomycetes</taxon>
        <taxon>Sordariomycetidae</taxon>
        <taxon>Sordariales</taxon>
        <taxon>Sordariales incertae sedis</taxon>
        <taxon>Madurella</taxon>
    </lineage>
</organism>
<gene>
    <name evidence="1" type="ORF">MFIFM68171_01956</name>
</gene>
<keyword evidence="2" id="KW-1185">Reference proteome</keyword>
<dbReference type="GeneID" id="98172701"/>
<protein>
    <submittedName>
        <fullName evidence="1">Uncharacterized protein</fullName>
    </submittedName>
</protein>
<name>A0ABQ0G1V5_9PEZI</name>
<proteinExistence type="predicted"/>
<comment type="caution">
    <text evidence="1">The sequence shown here is derived from an EMBL/GenBank/DDBJ whole genome shotgun (WGS) entry which is preliminary data.</text>
</comment>
<evidence type="ECO:0000313" key="2">
    <source>
        <dbReference type="Proteomes" id="UP001628179"/>
    </source>
</evidence>
<evidence type="ECO:0000313" key="1">
    <source>
        <dbReference type="EMBL" id="GAB1311746.1"/>
    </source>
</evidence>
<sequence length="290" mass="33696">MDQPTARRRADMRQWPFYDENLMVGPPACSERDFIRPLLRRCPFDLNTISWIARLGGGLDGFAWKVMFGDQGPFVLKVVHTEPPTTFGFYYAAQRESMNAALLEKIEAAVSHDTETLPIRVHAEPRTPDDALDNLLALSTEDRQSQLVKDADAVEISSIPRMKKCFRWLKIDGEQLCNLHRRLRSVVVKLRNIEDRQIFPDRKYFSIVYEYIPEGDNYMGQMQLVLDFLWRAGFVFRQSLRKENWKSGVLVDLSDVISPGGHNWHKNAYRRTDASFPVPADALIFPWYRR</sequence>
<dbReference type="RefSeq" id="XP_070913479.1">
    <property type="nucleotide sequence ID" value="XM_071057378.1"/>
</dbReference>
<dbReference type="Proteomes" id="UP001628179">
    <property type="component" value="Unassembled WGS sequence"/>
</dbReference>
<accession>A0ABQ0G1V5</accession>
<dbReference type="EMBL" id="BAAFSV010000001">
    <property type="protein sequence ID" value="GAB1311746.1"/>
    <property type="molecule type" value="Genomic_DNA"/>
</dbReference>
<reference evidence="1 2" key="1">
    <citation type="submission" date="2024-09" db="EMBL/GenBank/DDBJ databases">
        <title>Itraconazole resistance in Madurella fahalii resulting from another homologue of gene encoding cytochrome P450 14-alpha sterol demethylase (CYP51).</title>
        <authorList>
            <person name="Yoshioka I."/>
            <person name="Fahal A.H."/>
            <person name="Kaneko S."/>
            <person name="Yaguchi T."/>
        </authorList>
    </citation>
    <scope>NUCLEOTIDE SEQUENCE [LARGE SCALE GENOMIC DNA]</scope>
    <source>
        <strain evidence="1 2">IFM 68171</strain>
    </source>
</reference>